<dbReference type="Pfam" id="PF07690">
    <property type="entry name" value="MFS_1"/>
    <property type="match status" value="1"/>
</dbReference>
<dbReference type="PANTHER" id="PTHR23501">
    <property type="entry name" value="MAJOR FACILITATOR SUPERFAMILY"/>
    <property type="match status" value="1"/>
</dbReference>
<name>A0A0C3CV92_OIDMZ</name>
<evidence type="ECO:0000256" key="2">
    <source>
        <dbReference type="ARBA" id="ARBA00007520"/>
    </source>
</evidence>
<evidence type="ECO:0000256" key="1">
    <source>
        <dbReference type="ARBA" id="ARBA00004141"/>
    </source>
</evidence>
<comment type="subcellular location">
    <subcellularLocation>
        <location evidence="1">Membrane</location>
        <topology evidence="1">Multi-pass membrane protein</topology>
    </subcellularLocation>
</comment>
<dbReference type="SUPFAM" id="SSF103473">
    <property type="entry name" value="MFS general substrate transporter"/>
    <property type="match status" value="1"/>
</dbReference>
<reference evidence="11" key="2">
    <citation type="submission" date="2015-01" db="EMBL/GenBank/DDBJ databases">
        <title>Evolutionary Origins and Diversification of the Mycorrhizal Mutualists.</title>
        <authorList>
            <consortium name="DOE Joint Genome Institute"/>
            <consortium name="Mycorrhizal Genomics Consortium"/>
            <person name="Kohler A."/>
            <person name="Kuo A."/>
            <person name="Nagy L.G."/>
            <person name="Floudas D."/>
            <person name="Copeland A."/>
            <person name="Barry K.W."/>
            <person name="Cichocki N."/>
            <person name="Veneault-Fourrey C."/>
            <person name="LaButti K."/>
            <person name="Lindquist E.A."/>
            <person name="Lipzen A."/>
            <person name="Lundell T."/>
            <person name="Morin E."/>
            <person name="Murat C."/>
            <person name="Riley R."/>
            <person name="Ohm R."/>
            <person name="Sun H."/>
            <person name="Tunlid A."/>
            <person name="Henrissat B."/>
            <person name="Grigoriev I.V."/>
            <person name="Hibbett D.S."/>
            <person name="Martin F."/>
        </authorList>
    </citation>
    <scope>NUCLEOTIDE SEQUENCE [LARGE SCALE GENOMIC DNA]</scope>
    <source>
        <strain evidence="11">Zn</strain>
    </source>
</reference>
<dbReference type="EMBL" id="KN832874">
    <property type="protein sequence ID" value="KIN02929.1"/>
    <property type="molecule type" value="Genomic_DNA"/>
</dbReference>
<keyword evidence="6 8" id="KW-0472">Membrane</keyword>
<evidence type="ECO:0000313" key="10">
    <source>
        <dbReference type="EMBL" id="KIN02929.1"/>
    </source>
</evidence>
<accession>A0A0C3CV92</accession>
<feature type="transmembrane region" description="Helical" evidence="8">
    <location>
        <begin position="208"/>
        <end position="227"/>
    </location>
</feature>
<feature type="transmembrane region" description="Helical" evidence="8">
    <location>
        <begin position="481"/>
        <end position="502"/>
    </location>
</feature>
<feature type="transmembrane region" description="Helical" evidence="8">
    <location>
        <begin position="384"/>
        <end position="404"/>
    </location>
</feature>
<evidence type="ECO:0000256" key="4">
    <source>
        <dbReference type="ARBA" id="ARBA00022692"/>
    </source>
</evidence>
<dbReference type="HOGENOM" id="CLU_000960_22_1_1"/>
<keyword evidence="11" id="KW-1185">Reference proteome</keyword>
<dbReference type="InterPro" id="IPR020846">
    <property type="entry name" value="MFS_dom"/>
</dbReference>
<dbReference type="OrthoDB" id="10021397at2759"/>
<keyword evidence="4 8" id="KW-0812">Transmembrane</keyword>
<evidence type="ECO:0000256" key="3">
    <source>
        <dbReference type="ARBA" id="ARBA00022448"/>
    </source>
</evidence>
<reference evidence="10 11" key="1">
    <citation type="submission" date="2014-04" db="EMBL/GenBank/DDBJ databases">
        <authorList>
            <consortium name="DOE Joint Genome Institute"/>
            <person name="Kuo A."/>
            <person name="Martino E."/>
            <person name="Perotto S."/>
            <person name="Kohler A."/>
            <person name="Nagy L.G."/>
            <person name="Floudas D."/>
            <person name="Copeland A."/>
            <person name="Barry K.W."/>
            <person name="Cichocki N."/>
            <person name="Veneault-Fourrey C."/>
            <person name="LaButti K."/>
            <person name="Lindquist E.A."/>
            <person name="Lipzen A."/>
            <person name="Lundell T."/>
            <person name="Morin E."/>
            <person name="Murat C."/>
            <person name="Sun H."/>
            <person name="Tunlid A."/>
            <person name="Henrissat B."/>
            <person name="Grigoriev I.V."/>
            <person name="Hibbett D.S."/>
            <person name="Martin F."/>
            <person name="Nordberg H.P."/>
            <person name="Cantor M.N."/>
            <person name="Hua S.X."/>
        </authorList>
    </citation>
    <scope>NUCLEOTIDE SEQUENCE [LARGE SCALE GENOMIC DNA]</scope>
    <source>
        <strain evidence="10 11">Zn</strain>
    </source>
</reference>
<evidence type="ECO:0000256" key="8">
    <source>
        <dbReference type="SAM" id="Phobius"/>
    </source>
</evidence>
<feature type="transmembrane region" description="Helical" evidence="8">
    <location>
        <begin position="82"/>
        <end position="102"/>
    </location>
</feature>
<dbReference type="Gene3D" id="1.20.1250.20">
    <property type="entry name" value="MFS general substrate transporter like domains"/>
    <property type="match status" value="2"/>
</dbReference>
<evidence type="ECO:0000256" key="5">
    <source>
        <dbReference type="ARBA" id="ARBA00022989"/>
    </source>
</evidence>
<feature type="transmembrane region" description="Helical" evidence="8">
    <location>
        <begin position="416"/>
        <end position="433"/>
    </location>
</feature>
<evidence type="ECO:0000259" key="9">
    <source>
        <dbReference type="PROSITE" id="PS50850"/>
    </source>
</evidence>
<feature type="transmembrane region" description="Helical" evidence="8">
    <location>
        <begin position="557"/>
        <end position="575"/>
    </location>
</feature>
<keyword evidence="3" id="KW-0813">Transport</keyword>
<dbReference type="InParanoid" id="A0A0C3CV92"/>
<proteinExistence type="inferred from homology"/>
<dbReference type="InterPro" id="IPR011701">
    <property type="entry name" value="MFS"/>
</dbReference>
<protein>
    <recommendedName>
        <fullName evidence="9">Major facilitator superfamily (MFS) profile domain-containing protein</fullName>
    </recommendedName>
</protein>
<feature type="transmembrane region" description="Helical" evidence="8">
    <location>
        <begin position="311"/>
        <end position="333"/>
    </location>
</feature>
<feature type="transmembrane region" description="Helical" evidence="8">
    <location>
        <begin position="122"/>
        <end position="142"/>
    </location>
</feature>
<dbReference type="PANTHER" id="PTHR23501:SF12">
    <property type="entry name" value="MAJOR FACILITATOR SUPERFAMILY (MFS) PROFILE DOMAIN-CONTAINING PROTEIN-RELATED"/>
    <property type="match status" value="1"/>
</dbReference>
<dbReference type="GO" id="GO:0022857">
    <property type="term" value="F:transmembrane transporter activity"/>
    <property type="evidence" value="ECO:0007669"/>
    <property type="project" value="InterPro"/>
</dbReference>
<dbReference type="InterPro" id="IPR036259">
    <property type="entry name" value="MFS_trans_sf"/>
</dbReference>
<feature type="transmembrane region" description="Helical" evidence="8">
    <location>
        <begin position="175"/>
        <end position="196"/>
    </location>
</feature>
<organism evidence="10 11">
    <name type="scientific">Oidiodendron maius (strain Zn)</name>
    <dbReference type="NCBI Taxonomy" id="913774"/>
    <lineage>
        <taxon>Eukaryota</taxon>
        <taxon>Fungi</taxon>
        <taxon>Dikarya</taxon>
        <taxon>Ascomycota</taxon>
        <taxon>Pezizomycotina</taxon>
        <taxon>Leotiomycetes</taxon>
        <taxon>Leotiomycetes incertae sedis</taxon>
        <taxon>Myxotrichaceae</taxon>
        <taxon>Oidiodendron</taxon>
    </lineage>
</organism>
<dbReference type="AlphaFoldDB" id="A0A0C3CV92"/>
<evidence type="ECO:0000256" key="7">
    <source>
        <dbReference type="SAM" id="MobiDB-lite"/>
    </source>
</evidence>
<comment type="similarity">
    <text evidence="2">Belongs to the major facilitator superfamily. TCR/Tet family.</text>
</comment>
<feature type="transmembrane region" description="Helical" evidence="8">
    <location>
        <begin position="279"/>
        <end position="299"/>
    </location>
</feature>
<gene>
    <name evidence="10" type="ORF">OIDMADRAFT_27409</name>
</gene>
<dbReference type="PROSITE" id="PS50850">
    <property type="entry name" value="MFS"/>
    <property type="match status" value="1"/>
</dbReference>
<feature type="compositionally biased region" description="Basic and acidic residues" evidence="7">
    <location>
        <begin position="1"/>
        <end position="17"/>
    </location>
</feature>
<feature type="transmembrane region" description="Helical" evidence="8">
    <location>
        <begin position="149"/>
        <end position="169"/>
    </location>
</feature>
<feature type="domain" description="Major facilitator superfamily (MFS) profile" evidence="9">
    <location>
        <begin position="85"/>
        <end position="580"/>
    </location>
</feature>
<dbReference type="GO" id="GO:0005886">
    <property type="term" value="C:plasma membrane"/>
    <property type="evidence" value="ECO:0007669"/>
    <property type="project" value="TreeGrafter"/>
</dbReference>
<feature type="transmembrane region" description="Helical" evidence="8">
    <location>
        <begin position="445"/>
        <end position="469"/>
    </location>
</feature>
<evidence type="ECO:0000313" key="11">
    <source>
        <dbReference type="Proteomes" id="UP000054321"/>
    </source>
</evidence>
<keyword evidence="5 8" id="KW-1133">Transmembrane helix</keyword>
<evidence type="ECO:0000256" key="6">
    <source>
        <dbReference type="ARBA" id="ARBA00023136"/>
    </source>
</evidence>
<feature type="transmembrane region" description="Helical" evidence="8">
    <location>
        <begin position="353"/>
        <end position="372"/>
    </location>
</feature>
<feature type="compositionally biased region" description="Polar residues" evidence="7">
    <location>
        <begin position="52"/>
        <end position="69"/>
    </location>
</feature>
<dbReference type="Proteomes" id="UP000054321">
    <property type="component" value="Unassembled WGS sequence"/>
</dbReference>
<feature type="transmembrane region" description="Helical" evidence="8">
    <location>
        <begin position="239"/>
        <end position="258"/>
    </location>
</feature>
<sequence>MAETPDTKRASFDKEGETGSTRNTSPHLVAGRDETQAPESSIDLAKEEKSEINSPSGNPENGDTSNSPGSADFKRPFGNVRWGLITLGFCLGAFLYGLDTTIAADVQGPILESLGEIEKLPWVGIGFPMGSVSVILLIGVANGLFNIKILYIAGIVVFEVGSAICGAAPNMNAMICGRIIAGMGGAGIYMGALTYISIFTNHKERPIFNALLGLCWGTGCIVGPLIGGGFASSSATWRWAFYINLPLAAVCSPIYIFLFPSFNPRPDTPASTKIANIDWVGVVFNAIVFTFFQVVLTLAGSTWRWNSAGPIVFWVFFGVFLVLFALQQVYCIFTTPERRLFPVQFLKHRTHILLYLTTACSATTTFVTIYYVPLFFQFTKGDSAIHAAVRLLPFIAVMVTFVMIGGGSLPKVGRYMPYYVASGALMIIGGALMHTINPHTSASKIYGYEVLLAIGAGISLQTAYTVIVVKVLPSEVPAGIGFINVAQIGSITIALSIAGSIFQNVGFSELKTALASFNFSDAELRTALGGIESVILQDAGEVQTLALAAIVKTISKIWIMPIAAGALCFVSGLLMSTEKLQLEMTAGG</sequence>
<feature type="region of interest" description="Disordered" evidence="7">
    <location>
        <begin position="1"/>
        <end position="72"/>
    </location>
</feature>